<organism evidence="2">
    <name type="scientific">uncultured organism</name>
    <dbReference type="NCBI Taxonomy" id="155900"/>
    <lineage>
        <taxon>unclassified sequences</taxon>
        <taxon>environmental samples</taxon>
    </lineage>
</organism>
<protein>
    <submittedName>
        <fullName evidence="2">Esterase</fullName>
    </submittedName>
</protein>
<evidence type="ECO:0000313" key="2">
    <source>
        <dbReference type="EMBL" id="ABN58716.1"/>
    </source>
</evidence>
<dbReference type="GO" id="GO:0016020">
    <property type="term" value="C:membrane"/>
    <property type="evidence" value="ECO:0007669"/>
    <property type="project" value="TreeGrafter"/>
</dbReference>
<dbReference type="InterPro" id="IPR000073">
    <property type="entry name" value="AB_hydrolase_1"/>
</dbReference>
<dbReference type="PRINTS" id="PR00412">
    <property type="entry name" value="EPOXHYDRLASE"/>
</dbReference>
<dbReference type="Gene3D" id="3.40.50.1820">
    <property type="entry name" value="alpha/beta hydrolase"/>
    <property type="match status" value="1"/>
</dbReference>
<name>A3FNW7_9ZZZZ</name>
<dbReference type="PANTHER" id="PTHR43798:SF33">
    <property type="entry name" value="HYDROLASE, PUTATIVE (AFU_ORTHOLOGUE AFUA_2G14860)-RELATED"/>
    <property type="match status" value="1"/>
</dbReference>
<dbReference type="PRINTS" id="PR00111">
    <property type="entry name" value="ABHYDROLASE"/>
</dbReference>
<dbReference type="EMBL" id="EF413637">
    <property type="protein sequence ID" value="ABN58716.1"/>
    <property type="molecule type" value="Genomic_DNA"/>
</dbReference>
<dbReference type="PANTHER" id="PTHR43798">
    <property type="entry name" value="MONOACYLGLYCEROL LIPASE"/>
    <property type="match status" value="1"/>
</dbReference>
<feature type="domain" description="AB hydrolase-1" evidence="1">
    <location>
        <begin position="29"/>
        <end position="256"/>
    </location>
</feature>
<sequence>MLKEGIMPAVDISEHVCIHYEEVNPAGSPPVLLLHGLGSAGADWFFQFEALSGAGFRVLAPDLRGFGRSSAPPKITVKAMADDTAIFLKKLNAHPAHVVGISMGGTVALQLALDHPELVSKLVLVNTFARLKFTSPKEVLYLLTRLLVASLMGPEKQAEMVARRVFPHPGQETLRNNLRQRILHTNPYSYRSALQSLQKFDVSHRLKELKMPVLVITGAEDTTVPPKVQEEMAKAIPNARHVVVEGSGHGIIADNPQTFNRILIEFLRGS</sequence>
<dbReference type="AlphaFoldDB" id="A3FNW7"/>
<reference evidence="2" key="1">
    <citation type="journal article" date="2008" name="J. Biotechnol.">
        <title>Novel thermophilic and thermostable lipolytic enzymes from a Thailand hot spring metagenomic library.</title>
        <authorList>
            <person name="Tirawongsaroj P."/>
            <person name="Sriprang R."/>
            <person name="Harnpicharnchai P."/>
            <person name="Thongaram T."/>
            <person name="Champreda V."/>
            <person name="Tanapongpipat S."/>
            <person name="Pootanakit K."/>
            <person name="Eurwilaichitr L."/>
        </authorList>
    </citation>
    <scope>NUCLEOTIDE SEQUENCE</scope>
</reference>
<dbReference type="InterPro" id="IPR000639">
    <property type="entry name" value="Epox_hydrolase-like"/>
</dbReference>
<dbReference type="GO" id="GO:0003824">
    <property type="term" value="F:catalytic activity"/>
    <property type="evidence" value="ECO:0007669"/>
    <property type="project" value="InterPro"/>
</dbReference>
<dbReference type="Pfam" id="PF00561">
    <property type="entry name" value="Abhydrolase_1"/>
    <property type="match status" value="1"/>
</dbReference>
<dbReference type="InterPro" id="IPR029058">
    <property type="entry name" value="AB_hydrolase_fold"/>
</dbReference>
<accession>A3FNW7</accession>
<dbReference type="SUPFAM" id="SSF53474">
    <property type="entry name" value="alpha/beta-Hydrolases"/>
    <property type="match status" value="1"/>
</dbReference>
<proteinExistence type="predicted"/>
<evidence type="ECO:0000259" key="1">
    <source>
        <dbReference type="Pfam" id="PF00561"/>
    </source>
</evidence>
<dbReference type="InterPro" id="IPR050266">
    <property type="entry name" value="AB_hydrolase_sf"/>
</dbReference>